<dbReference type="OrthoDB" id="1730007at2"/>
<reference evidence="2" key="1">
    <citation type="submission" date="2018-02" db="EMBL/GenBank/DDBJ databases">
        <authorList>
            <person name="Hausmann B."/>
        </authorList>
    </citation>
    <scope>NUCLEOTIDE SEQUENCE [LARGE SCALE GENOMIC DNA]</scope>
    <source>
        <strain evidence="2">Peat soil MAG SbF1</strain>
    </source>
</reference>
<name>A0A2U3KQ01_9FIRM</name>
<protein>
    <recommendedName>
        <fullName evidence="3">Integral membrane protein CcmA involved in cell shape determination</fullName>
    </recommendedName>
</protein>
<accession>A0A2U3KQ01</accession>
<organism evidence="1 2">
    <name type="scientific">Candidatus Desulfosporosinus infrequens</name>
    <dbReference type="NCBI Taxonomy" id="2043169"/>
    <lineage>
        <taxon>Bacteria</taxon>
        <taxon>Bacillati</taxon>
        <taxon>Bacillota</taxon>
        <taxon>Clostridia</taxon>
        <taxon>Eubacteriales</taxon>
        <taxon>Desulfitobacteriaceae</taxon>
        <taxon>Desulfosporosinus</taxon>
    </lineage>
</organism>
<evidence type="ECO:0008006" key="3">
    <source>
        <dbReference type="Google" id="ProtNLM"/>
    </source>
</evidence>
<evidence type="ECO:0000313" key="1">
    <source>
        <dbReference type="EMBL" id="SPF41738.1"/>
    </source>
</evidence>
<dbReference type="EMBL" id="OMOF01000175">
    <property type="protein sequence ID" value="SPF41738.1"/>
    <property type="molecule type" value="Genomic_DNA"/>
</dbReference>
<dbReference type="Proteomes" id="UP000238916">
    <property type="component" value="Unassembled WGS sequence"/>
</dbReference>
<sequence length="247" mass="26553">MEGSQNINISGTGKINGGKFGEVSISGSGQILGDVEADRIEVSGMGTFKGRTKIQRFIINGNGTVEGELEGSELNITGNFKVNGSAKVKDIRNQGRARFDADVKAEKVVCSGYLGVRKNLETENFDCNGSFAIDGLLNANKVKVEINGFCYAREIGCEEIFVRCTPLTPWSFLHKIITPFLGAKRELDKLTTEVLEGTIINISSTNAKIVRGNDVRIGPGCNIGEVEYSGSLEVDAQAVVGKQTKII</sequence>
<dbReference type="InterPro" id="IPR007607">
    <property type="entry name" value="BacA/B"/>
</dbReference>
<dbReference type="AlphaFoldDB" id="A0A2U3KQ01"/>
<proteinExistence type="predicted"/>
<dbReference type="Pfam" id="PF04519">
    <property type="entry name" value="Bactofilin"/>
    <property type="match status" value="1"/>
</dbReference>
<evidence type="ECO:0000313" key="2">
    <source>
        <dbReference type="Proteomes" id="UP000238916"/>
    </source>
</evidence>
<gene>
    <name evidence="1" type="ORF">SBF1_2560012</name>
</gene>